<dbReference type="Proteomes" id="UP000184314">
    <property type="component" value="Unassembled WGS sequence"/>
</dbReference>
<feature type="transmembrane region" description="Helical" evidence="1">
    <location>
        <begin position="39"/>
        <end position="57"/>
    </location>
</feature>
<name>A0A1M6R449_9FLAO</name>
<dbReference type="EMBL" id="FQZX01000002">
    <property type="protein sequence ID" value="SHK27275.1"/>
    <property type="molecule type" value="Genomic_DNA"/>
</dbReference>
<feature type="transmembrane region" description="Helical" evidence="1">
    <location>
        <begin position="96"/>
        <end position="112"/>
    </location>
</feature>
<dbReference type="RefSeq" id="WP_073244773.1">
    <property type="nucleotide sequence ID" value="NZ_FQZX01000002.1"/>
</dbReference>
<keyword evidence="1" id="KW-0472">Membrane</keyword>
<dbReference type="AlphaFoldDB" id="A0A1M6R449"/>
<evidence type="ECO:0000256" key="1">
    <source>
        <dbReference type="SAM" id="Phobius"/>
    </source>
</evidence>
<evidence type="ECO:0000313" key="3">
    <source>
        <dbReference type="Proteomes" id="UP000184314"/>
    </source>
</evidence>
<organism evidence="2 3">
    <name type="scientific">Maribacter aquivivus</name>
    <dbReference type="NCBI Taxonomy" id="228958"/>
    <lineage>
        <taxon>Bacteria</taxon>
        <taxon>Pseudomonadati</taxon>
        <taxon>Bacteroidota</taxon>
        <taxon>Flavobacteriia</taxon>
        <taxon>Flavobacteriales</taxon>
        <taxon>Flavobacteriaceae</taxon>
        <taxon>Maribacter</taxon>
    </lineage>
</organism>
<reference evidence="3" key="1">
    <citation type="submission" date="2016-11" db="EMBL/GenBank/DDBJ databases">
        <authorList>
            <person name="Varghese N."/>
            <person name="Submissions S."/>
        </authorList>
    </citation>
    <scope>NUCLEOTIDE SEQUENCE [LARGE SCALE GENOMIC DNA]</scope>
    <source>
        <strain evidence="3">DSM 16478</strain>
    </source>
</reference>
<evidence type="ECO:0000313" key="2">
    <source>
        <dbReference type="EMBL" id="SHK27275.1"/>
    </source>
</evidence>
<dbReference type="OrthoDB" id="1189385at2"/>
<keyword evidence="3" id="KW-1185">Reference proteome</keyword>
<accession>A0A1M6R449</accession>
<dbReference type="STRING" id="228958.SAMN04488007_2590"/>
<keyword evidence="1" id="KW-1133">Transmembrane helix</keyword>
<protein>
    <recommendedName>
        <fullName evidence="4">SPW repeat-containing protein</fullName>
    </recommendedName>
</protein>
<feature type="transmembrane region" description="Helical" evidence="1">
    <location>
        <begin position="12"/>
        <end position="33"/>
    </location>
</feature>
<evidence type="ECO:0008006" key="4">
    <source>
        <dbReference type="Google" id="ProtNLM"/>
    </source>
</evidence>
<gene>
    <name evidence="2" type="ORF">SAMN04488007_2590</name>
</gene>
<keyword evidence="1" id="KW-0812">Transmembrane</keyword>
<feature type="transmembrane region" description="Helical" evidence="1">
    <location>
        <begin position="69"/>
        <end position="90"/>
    </location>
</feature>
<sequence length="128" mass="14341">MNKLQNALKANAIFSSISGILLIIFNSKIAALFGTDNTTIFWVVGLVLLYFTITIWYETKKQRRLAVQWIIIQDILWVAASLMMILLNPFDITPTGNLIIGIIAAIVLFMAINQTKALNQNKTATKNQ</sequence>
<proteinExistence type="predicted"/>